<proteinExistence type="predicted"/>
<dbReference type="EMBL" id="MW182757">
    <property type="protein sequence ID" value="QTE03366.1"/>
    <property type="molecule type" value="Genomic_DNA"/>
</dbReference>
<accession>A0A8A4XCC7</accession>
<protein>
    <submittedName>
        <fullName evidence="1">Capsid protein</fullName>
    </submittedName>
</protein>
<reference evidence="1" key="1">
    <citation type="submission" date="2020-10" db="EMBL/GenBank/DDBJ databases">
        <title>CRESS DNA virus dark matter in the feces of wild birds.</title>
        <authorList>
            <person name="Yang S."/>
            <person name="Zhang W."/>
        </authorList>
    </citation>
    <scope>NUCLEOTIDE SEQUENCE</scope>
    <source>
        <strain evidence="1">Cra70cir4</strain>
    </source>
</reference>
<name>A0A8A4XCC7_9VIRU</name>
<sequence length="282" mass="30565">MPKRAHVHITSSKRKRSFQHWINAQSSGNDMIRQFRIARGGSGLRLHRRRIVRAHFTTSALTHMDEGEQATAKRHKAHEAHMIPGVDGSRIFGFPNSIITKMRYCTIVPLTGTSGARGINVFAANGIFDPDITNVGHQPMYRDTYASIYNHYTVLGSKITATFLPRTALECTVVGIASGDDSSFSATIDTIREQNNAISRGMGPPGAPVVTQVATFEPLMAFGVDAKDDGASATANGSNPTELFCYAVWAASANGSSTVVVDAMVEIEYTVKFSELVDPTQS</sequence>
<evidence type="ECO:0000313" key="1">
    <source>
        <dbReference type="EMBL" id="QTE03366.1"/>
    </source>
</evidence>
<organism evidence="1">
    <name type="scientific">Grus japonensis CRESS-DNA-virus sp</name>
    <dbReference type="NCBI Taxonomy" id="2815045"/>
    <lineage>
        <taxon>Viruses</taxon>
        <taxon>Monodnaviria</taxon>
        <taxon>Shotokuvirae</taxon>
        <taxon>Cressdnaviricota</taxon>
    </lineage>
</organism>